<evidence type="ECO:0000313" key="19">
    <source>
        <dbReference type="Proteomes" id="UP000559809"/>
    </source>
</evidence>
<reference evidence="18 19" key="1">
    <citation type="submission" date="2020-07" db="EMBL/GenBank/DDBJ databases">
        <title>Taxonomic revisions and descriptions of new bacterial species based on genomic comparisons in the high-G+C-content subgroup of the family Alcaligenaceae.</title>
        <authorList>
            <person name="Szabo A."/>
            <person name="Felfoldi T."/>
        </authorList>
    </citation>
    <scope>NUCLEOTIDE SEQUENCE [LARGE SCALE GENOMIC DNA]</scope>
    <source>
        <strain evidence="18 19">LMG 24012</strain>
    </source>
</reference>
<dbReference type="AlphaFoldDB" id="A0A853FS19"/>
<evidence type="ECO:0000256" key="12">
    <source>
        <dbReference type="ARBA" id="ARBA00034808"/>
    </source>
</evidence>
<dbReference type="SUPFAM" id="SSF52980">
    <property type="entry name" value="Restriction endonuclease-like"/>
    <property type="match status" value="1"/>
</dbReference>
<dbReference type="Pfam" id="PF12705">
    <property type="entry name" value="PDDEXK_1"/>
    <property type="match status" value="1"/>
</dbReference>
<evidence type="ECO:0000256" key="13">
    <source>
        <dbReference type="ARBA" id="ARBA00034923"/>
    </source>
</evidence>
<dbReference type="InterPro" id="IPR038726">
    <property type="entry name" value="PDDEXK_AddAB-type"/>
</dbReference>
<dbReference type="Pfam" id="PF13361">
    <property type="entry name" value="UvrD_C"/>
    <property type="match status" value="1"/>
</dbReference>
<dbReference type="PANTHER" id="PTHR11070:SF2">
    <property type="entry name" value="ATP-DEPENDENT DNA HELICASE SRS2"/>
    <property type="match status" value="1"/>
</dbReference>
<dbReference type="PROSITE" id="PS51198">
    <property type="entry name" value="UVRD_HELICASE_ATP_BIND"/>
    <property type="match status" value="1"/>
</dbReference>
<evidence type="ECO:0000256" key="7">
    <source>
        <dbReference type="ARBA" id="ARBA00022840"/>
    </source>
</evidence>
<comment type="catalytic activity">
    <reaction evidence="11">
        <text>Couples ATP hydrolysis with the unwinding of duplex DNA by translocating in the 3'-5' direction.</text>
        <dbReference type="EC" id="5.6.2.4"/>
    </reaction>
</comment>
<dbReference type="InterPro" id="IPR000212">
    <property type="entry name" value="DNA_helicase_UvrD/REP"/>
</dbReference>
<protein>
    <recommendedName>
        <fullName evidence="12">DNA 3'-5' helicase</fullName>
        <ecNumber evidence="12">5.6.2.4</ecNumber>
    </recommendedName>
    <alternativeName>
        <fullName evidence="13">DNA 3'-5' helicase II</fullName>
    </alternativeName>
</protein>
<keyword evidence="1" id="KW-0540">Nuclease</keyword>
<feature type="domain" description="UvrD-like helicase ATP-binding" evidence="16">
    <location>
        <begin position="5"/>
        <end position="482"/>
    </location>
</feature>
<proteinExistence type="predicted"/>
<sequence length="1113" mass="121540">MSNKQPSDSAVRAAAVDPARSFIIQAPAGSGKTELLTDRILALLATVNRPEEIVAITFTRKAASEMHARVIGKLEAGKGPEPGEPHKRRSWLLAQRAMRRNEELGWSLLEHPARLSIRTIDSFCTYLVRAMPWLSSLGGVPAIADNAREHYEAAARATLAMADEHAAVAALIEHMDVDVGAAQSLLADMLASRDQWLPLLAEGGDIDLLMDNLNRSIEQDLRRLKDAMPPGWAQALAEPIREAARCLAESEDGGLDLSRLLDWDGAPFGTDAQSLGRWQALADILLTGKGTPRRTATIKQGFKAKSGYKEAFLDWIKAVPEEEPWVAELADIRCAPARGYSAGQQEVLAVLIQVLWLAAAQLKLRFTETGEVDFAEISQRALQALGEADDPSDLLLALDASIRHLLVDEFQDTSQSQIALLERLTAGWSAGDGRTLFLVGDPMQSIYRFRKADVGGFLRVKENGLGEVELTALDLTDNFRSQAHLVEWVNAACGPIFPSRNHPGLGAITYTPSAAFNEGRDGPGAEFHPVWLPAPADGDAAEDLSDDAEALAVRLAREALERNAGSEHPVAILVRARTHLGGIVHRLAEQGVPCRAVELVTLRSRQPVIDLAQLARALSHPADRLAWLSVLRSPLCGLTLNSLHALCGHDHHAAMPALIEDFLKRAAAGQAGLPAGELKRLRHAAHVMLDPANAAGAIPFAAWLEECWTRLGGPAVYPEPSDRADVERLFRLVEELAPYGNLDPVELENRLDELYAAPSGGGPAVEVMTIHKSKGLEFETVIIAGLHKSPRSDRAPLMRFEQSGEELLLGPIKPRAADEHDPVSLYLAAREKKRAAYEADRLLYVALTRARKQLHLIGELRLDEGMAVKPPSGASMLGRLWGRMRPPEAPEAAALQAAGATRKSRTEDRRLLRMAEASIPASREARPLAGGPPAPWDWRAATTDESIIGSVAHAWLERLGHDGAEAWSEDVLRASLPVFRKQLSRAGLRESRLDAAAGVLRDTLLATLASERGRWLLHVAKAHREWALLDVSGRVSVIDLAISRERDWLVVDYKTGVPRDGESAAEFSARMKEAYREQIERYCTHVRALDGRPARGALYFPRADIWVDYGLVV</sequence>
<comment type="catalytic activity">
    <reaction evidence="14">
        <text>ATP + H2O = ADP + phosphate + H(+)</text>
        <dbReference type="Rhea" id="RHEA:13065"/>
        <dbReference type="ChEBI" id="CHEBI:15377"/>
        <dbReference type="ChEBI" id="CHEBI:15378"/>
        <dbReference type="ChEBI" id="CHEBI:30616"/>
        <dbReference type="ChEBI" id="CHEBI:43474"/>
        <dbReference type="ChEBI" id="CHEBI:456216"/>
        <dbReference type="EC" id="5.6.2.4"/>
    </reaction>
</comment>
<evidence type="ECO:0000256" key="11">
    <source>
        <dbReference type="ARBA" id="ARBA00034617"/>
    </source>
</evidence>
<dbReference type="GO" id="GO:0043138">
    <property type="term" value="F:3'-5' DNA helicase activity"/>
    <property type="evidence" value="ECO:0007669"/>
    <property type="project" value="UniProtKB-EC"/>
</dbReference>
<comment type="caution">
    <text evidence="18">The sequence shown here is derived from an EMBL/GenBank/DDBJ whole genome shotgun (WGS) entry which is preliminary data.</text>
</comment>
<dbReference type="GO" id="GO:0005829">
    <property type="term" value="C:cytosol"/>
    <property type="evidence" value="ECO:0007669"/>
    <property type="project" value="TreeGrafter"/>
</dbReference>
<dbReference type="InterPro" id="IPR027417">
    <property type="entry name" value="P-loop_NTPase"/>
</dbReference>
<keyword evidence="9" id="KW-0234">DNA repair</keyword>
<dbReference type="Pfam" id="PF00580">
    <property type="entry name" value="UvrD-helicase"/>
    <property type="match status" value="1"/>
</dbReference>
<evidence type="ECO:0000256" key="9">
    <source>
        <dbReference type="ARBA" id="ARBA00023204"/>
    </source>
</evidence>
<evidence type="ECO:0000259" key="17">
    <source>
        <dbReference type="PROSITE" id="PS51217"/>
    </source>
</evidence>
<organism evidence="18 19">
    <name type="scientific">Parapusillimonas granuli</name>
    <dbReference type="NCBI Taxonomy" id="380911"/>
    <lineage>
        <taxon>Bacteria</taxon>
        <taxon>Pseudomonadati</taxon>
        <taxon>Pseudomonadota</taxon>
        <taxon>Betaproteobacteria</taxon>
        <taxon>Burkholderiales</taxon>
        <taxon>Alcaligenaceae</taxon>
        <taxon>Parapusillimonas</taxon>
    </lineage>
</organism>
<gene>
    <name evidence="18" type="ORF">H0A72_04865</name>
</gene>
<dbReference type="Gene3D" id="3.40.50.300">
    <property type="entry name" value="P-loop containing nucleotide triphosphate hydrolases"/>
    <property type="match status" value="4"/>
</dbReference>
<feature type="binding site" evidence="15">
    <location>
        <begin position="26"/>
        <end position="33"/>
    </location>
    <ligand>
        <name>ATP</name>
        <dbReference type="ChEBI" id="CHEBI:30616"/>
    </ligand>
</feature>
<dbReference type="InterPro" id="IPR011335">
    <property type="entry name" value="Restrct_endonuc-II-like"/>
</dbReference>
<accession>A0A853FS19</accession>
<evidence type="ECO:0000256" key="10">
    <source>
        <dbReference type="ARBA" id="ARBA00023235"/>
    </source>
</evidence>
<evidence type="ECO:0000256" key="5">
    <source>
        <dbReference type="ARBA" id="ARBA00022806"/>
    </source>
</evidence>
<evidence type="ECO:0000259" key="16">
    <source>
        <dbReference type="PROSITE" id="PS51198"/>
    </source>
</evidence>
<dbReference type="PROSITE" id="PS51217">
    <property type="entry name" value="UVRD_HELICASE_CTER"/>
    <property type="match status" value="1"/>
</dbReference>
<evidence type="ECO:0000256" key="6">
    <source>
        <dbReference type="ARBA" id="ARBA00022839"/>
    </source>
</evidence>
<dbReference type="GO" id="GO:0033202">
    <property type="term" value="C:DNA helicase complex"/>
    <property type="evidence" value="ECO:0007669"/>
    <property type="project" value="TreeGrafter"/>
</dbReference>
<dbReference type="GO" id="GO:0003677">
    <property type="term" value="F:DNA binding"/>
    <property type="evidence" value="ECO:0007669"/>
    <property type="project" value="UniProtKB-KW"/>
</dbReference>
<keyword evidence="10" id="KW-0413">Isomerase</keyword>
<dbReference type="PANTHER" id="PTHR11070">
    <property type="entry name" value="UVRD / RECB / PCRA DNA HELICASE FAMILY MEMBER"/>
    <property type="match status" value="1"/>
</dbReference>
<evidence type="ECO:0000256" key="8">
    <source>
        <dbReference type="ARBA" id="ARBA00023125"/>
    </source>
</evidence>
<keyword evidence="4 15" id="KW-0378">Hydrolase</keyword>
<dbReference type="EC" id="5.6.2.4" evidence="12"/>
<keyword evidence="6" id="KW-0269">Exonuclease</keyword>
<dbReference type="SUPFAM" id="SSF52540">
    <property type="entry name" value="P-loop containing nucleoside triphosphate hydrolases"/>
    <property type="match status" value="1"/>
</dbReference>
<dbReference type="GO" id="GO:0000725">
    <property type="term" value="P:recombinational repair"/>
    <property type="evidence" value="ECO:0007669"/>
    <property type="project" value="TreeGrafter"/>
</dbReference>
<keyword evidence="8" id="KW-0238">DNA-binding</keyword>
<dbReference type="GO" id="GO:0004527">
    <property type="term" value="F:exonuclease activity"/>
    <property type="evidence" value="ECO:0007669"/>
    <property type="project" value="UniProtKB-KW"/>
</dbReference>
<keyword evidence="19" id="KW-1185">Reference proteome</keyword>
<evidence type="ECO:0000256" key="14">
    <source>
        <dbReference type="ARBA" id="ARBA00048988"/>
    </source>
</evidence>
<dbReference type="EMBL" id="JACCEM010000002">
    <property type="protein sequence ID" value="NYT48635.1"/>
    <property type="molecule type" value="Genomic_DNA"/>
</dbReference>
<keyword evidence="7 15" id="KW-0067">ATP-binding</keyword>
<dbReference type="GO" id="GO:0005524">
    <property type="term" value="F:ATP binding"/>
    <property type="evidence" value="ECO:0007669"/>
    <property type="project" value="UniProtKB-UniRule"/>
</dbReference>
<evidence type="ECO:0000313" key="18">
    <source>
        <dbReference type="EMBL" id="NYT48635.1"/>
    </source>
</evidence>
<evidence type="ECO:0000256" key="4">
    <source>
        <dbReference type="ARBA" id="ARBA00022801"/>
    </source>
</evidence>
<evidence type="ECO:0000256" key="2">
    <source>
        <dbReference type="ARBA" id="ARBA00022741"/>
    </source>
</evidence>
<evidence type="ECO:0000256" key="15">
    <source>
        <dbReference type="PROSITE-ProRule" id="PRU00560"/>
    </source>
</evidence>
<name>A0A853FS19_9BURK</name>
<evidence type="ECO:0000256" key="3">
    <source>
        <dbReference type="ARBA" id="ARBA00022763"/>
    </source>
</evidence>
<dbReference type="InterPro" id="IPR014016">
    <property type="entry name" value="UvrD-like_ATP-bd"/>
</dbReference>
<dbReference type="Proteomes" id="UP000559809">
    <property type="component" value="Unassembled WGS sequence"/>
</dbReference>
<dbReference type="InterPro" id="IPR011604">
    <property type="entry name" value="PDDEXK-like_dom_sf"/>
</dbReference>
<keyword evidence="3" id="KW-0227">DNA damage</keyword>
<dbReference type="InterPro" id="IPR014017">
    <property type="entry name" value="DNA_helicase_UvrD-like_C"/>
</dbReference>
<feature type="domain" description="UvrD-like helicase C-terminal" evidence="17">
    <location>
        <begin position="494"/>
        <end position="775"/>
    </location>
</feature>
<keyword evidence="5 15" id="KW-0347">Helicase</keyword>
<keyword evidence="2 15" id="KW-0547">Nucleotide-binding</keyword>
<evidence type="ECO:0000256" key="1">
    <source>
        <dbReference type="ARBA" id="ARBA00022722"/>
    </source>
</evidence>
<dbReference type="Gene3D" id="3.90.320.10">
    <property type="match status" value="1"/>
</dbReference>